<dbReference type="Pfam" id="PF01553">
    <property type="entry name" value="Acyltransferase"/>
    <property type="match status" value="1"/>
</dbReference>
<evidence type="ECO:0000256" key="3">
    <source>
        <dbReference type="ARBA" id="ARBA00022679"/>
    </source>
</evidence>
<proteinExistence type="predicted"/>
<dbReference type="SMART" id="SM00563">
    <property type="entry name" value="PlsC"/>
    <property type="match status" value="1"/>
</dbReference>
<name>A0ABD2NEB3_9CUCU</name>
<feature type="domain" description="Phospholipid/glycerol acyltransferase" evidence="5">
    <location>
        <begin position="1"/>
        <end position="103"/>
    </location>
</feature>
<dbReference type="SUPFAM" id="SSF69593">
    <property type="entry name" value="Glycerol-3-phosphate (1)-acyltransferase"/>
    <property type="match status" value="1"/>
</dbReference>
<gene>
    <name evidence="6" type="ORF">HHI36_012389</name>
</gene>
<evidence type="ECO:0000259" key="5">
    <source>
        <dbReference type="SMART" id="SM00563"/>
    </source>
</evidence>
<evidence type="ECO:0000256" key="1">
    <source>
        <dbReference type="ARBA" id="ARBA00004728"/>
    </source>
</evidence>
<dbReference type="InterPro" id="IPR002123">
    <property type="entry name" value="Plipid/glycerol_acylTrfase"/>
</dbReference>
<reference evidence="6 7" key="1">
    <citation type="journal article" date="2021" name="BMC Biol.">
        <title>Horizontally acquired antibacterial genes associated with adaptive radiation of ladybird beetles.</title>
        <authorList>
            <person name="Li H.S."/>
            <person name="Tang X.F."/>
            <person name="Huang Y.H."/>
            <person name="Xu Z.Y."/>
            <person name="Chen M.L."/>
            <person name="Du X.Y."/>
            <person name="Qiu B.Y."/>
            <person name="Chen P.T."/>
            <person name="Zhang W."/>
            <person name="Slipinski A."/>
            <person name="Escalona H.E."/>
            <person name="Waterhouse R.M."/>
            <person name="Zwick A."/>
            <person name="Pang H."/>
        </authorList>
    </citation>
    <scope>NUCLEOTIDE SEQUENCE [LARGE SCALE GENOMIC DNA]</scope>
    <source>
        <strain evidence="6">SYSU2018</strain>
    </source>
</reference>
<evidence type="ECO:0000313" key="7">
    <source>
        <dbReference type="Proteomes" id="UP001516400"/>
    </source>
</evidence>
<dbReference type="AlphaFoldDB" id="A0ABD2NEB3"/>
<accession>A0ABD2NEB3</accession>
<dbReference type="EMBL" id="JABFTP020000103">
    <property type="protein sequence ID" value="KAL3277027.1"/>
    <property type="molecule type" value="Genomic_DNA"/>
</dbReference>
<evidence type="ECO:0000313" key="6">
    <source>
        <dbReference type="EMBL" id="KAL3277027.1"/>
    </source>
</evidence>
<organism evidence="6 7">
    <name type="scientific">Cryptolaemus montrouzieri</name>
    <dbReference type="NCBI Taxonomy" id="559131"/>
    <lineage>
        <taxon>Eukaryota</taxon>
        <taxon>Metazoa</taxon>
        <taxon>Ecdysozoa</taxon>
        <taxon>Arthropoda</taxon>
        <taxon>Hexapoda</taxon>
        <taxon>Insecta</taxon>
        <taxon>Pterygota</taxon>
        <taxon>Neoptera</taxon>
        <taxon>Endopterygota</taxon>
        <taxon>Coleoptera</taxon>
        <taxon>Polyphaga</taxon>
        <taxon>Cucujiformia</taxon>
        <taxon>Coccinelloidea</taxon>
        <taxon>Coccinellidae</taxon>
        <taxon>Scymninae</taxon>
        <taxon>Scymnini</taxon>
        <taxon>Cryptolaemus</taxon>
    </lineage>
</organism>
<sequence length="164" mass="18866">MFHLWPSLRSATAVAKKELVYFVPFGPCLYASRLLFIPRSQSEKSKKILNDAVEIFKKENTHIWLFPEGTRRSDGQIHEFKKGGFHMALSAHLPILPIVYGAYDFINHKEKRFDSGKQVINILPPISTKGKSIEDLDALIKETRSKMIENYNEINNKKFNSVKS</sequence>
<evidence type="ECO:0000256" key="4">
    <source>
        <dbReference type="ARBA" id="ARBA00023315"/>
    </source>
</evidence>
<dbReference type="Proteomes" id="UP001516400">
    <property type="component" value="Unassembled WGS sequence"/>
</dbReference>
<dbReference type="PANTHER" id="PTHR10434">
    <property type="entry name" value="1-ACYL-SN-GLYCEROL-3-PHOSPHATE ACYLTRANSFERASE"/>
    <property type="match status" value="1"/>
</dbReference>
<dbReference type="EC" id="2.3.1.51" evidence="2"/>
<dbReference type="CDD" id="cd07989">
    <property type="entry name" value="LPLAT_AGPAT-like"/>
    <property type="match status" value="1"/>
</dbReference>
<protein>
    <recommendedName>
        <fullName evidence="2">1-acylglycerol-3-phosphate O-acyltransferase</fullName>
        <ecNumber evidence="2">2.3.1.51</ecNumber>
    </recommendedName>
</protein>
<keyword evidence="7" id="KW-1185">Reference proteome</keyword>
<evidence type="ECO:0000256" key="2">
    <source>
        <dbReference type="ARBA" id="ARBA00013211"/>
    </source>
</evidence>
<keyword evidence="4" id="KW-0012">Acyltransferase</keyword>
<comment type="caution">
    <text evidence="6">The sequence shown here is derived from an EMBL/GenBank/DDBJ whole genome shotgun (WGS) entry which is preliminary data.</text>
</comment>
<keyword evidence="3" id="KW-0808">Transferase</keyword>
<comment type="pathway">
    <text evidence="1">Phospholipid metabolism; CDP-diacylglycerol biosynthesis; CDP-diacylglycerol from sn-glycerol 3-phosphate: step 2/3.</text>
</comment>
<dbReference type="PANTHER" id="PTHR10434:SF11">
    <property type="entry name" value="1-ACYL-SN-GLYCEROL-3-PHOSPHATE ACYLTRANSFERASE"/>
    <property type="match status" value="1"/>
</dbReference>
<dbReference type="GO" id="GO:0003841">
    <property type="term" value="F:1-acylglycerol-3-phosphate O-acyltransferase activity"/>
    <property type="evidence" value="ECO:0007669"/>
    <property type="project" value="UniProtKB-EC"/>
</dbReference>